<organism evidence="1 2">
    <name type="scientific">Prunus dulcis</name>
    <name type="common">Almond</name>
    <name type="synonym">Amygdalus dulcis</name>
    <dbReference type="NCBI Taxonomy" id="3755"/>
    <lineage>
        <taxon>Eukaryota</taxon>
        <taxon>Viridiplantae</taxon>
        <taxon>Streptophyta</taxon>
        <taxon>Embryophyta</taxon>
        <taxon>Tracheophyta</taxon>
        <taxon>Spermatophyta</taxon>
        <taxon>Magnoliopsida</taxon>
        <taxon>eudicotyledons</taxon>
        <taxon>Gunneridae</taxon>
        <taxon>Pentapetalae</taxon>
        <taxon>rosids</taxon>
        <taxon>fabids</taxon>
        <taxon>Rosales</taxon>
        <taxon>Rosaceae</taxon>
        <taxon>Amygdaloideae</taxon>
        <taxon>Amygdaleae</taxon>
        <taxon>Prunus</taxon>
    </lineage>
</organism>
<evidence type="ECO:0000313" key="1">
    <source>
        <dbReference type="EMBL" id="KAI5323351.1"/>
    </source>
</evidence>
<dbReference type="Proteomes" id="UP001054821">
    <property type="component" value="Chromosome 6"/>
</dbReference>
<accession>A0AAD4VF64</accession>
<protein>
    <submittedName>
        <fullName evidence="1">Uncharacterized protein</fullName>
    </submittedName>
</protein>
<evidence type="ECO:0000313" key="2">
    <source>
        <dbReference type="Proteomes" id="UP001054821"/>
    </source>
</evidence>
<dbReference type="EMBL" id="JAJFAZ020000006">
    <property type="protein sequence ID" value="KAI5323351.1"/>
    <property type="molecule type" value="Genomic_DNA"/>
</dbReference>
<gene>
    <name evidence="1" type="ORF">L3X38_032423</name>
</gene>
<dbReference type="AlphaFoldDB" id="A0AAD4VF64"/>
<keyword evidence="2" id="KW-1185">Reference proteome</keyword>
<name>A0AAD4VF64_PRUDU</name>
<sequence length="93" mass="10285">MVPCGLECASTSQYCKFLMRDTWVPNRHNSNQSETSTSGRGDAAAKFSSLPNVTVALQGNTRAPLGKPKEFLFGVDYLEPIPRMVKWPSSLTY</sequence>
<reference evidence="1 2" key="1">
    <citation type="journal article" date="2022" name="G3 (Bethesda)">
        <title>Whole-genome sequence and methylome profiling of the almond [Prunus dulcis (Mill.) D.A. Webb] cultivar 'Nonpareil'.</title>
        <authorList>
            <person name="D'Amico-Willman K.M."/>
            <person name="Ouma W.Z."/>
            <person name="Meulia T."/>
            <person name="Sideli G.M."/>
            <person name="Gradziel T.M."/>
            <person name="Fresnedo-Ramirez J."/>
        </authorList>
    </citation>
    <scope>NUCLEOTIDE SEQUENCE [LARGE SCALE GENOMIC DNA]</scope>
    <source>
        <strain evidence="1">Clone GOH B32 T37-40</strain>
    </source>
</reference>
<proteinExistence type="predicted"/>
<comment type="caution">
    <text evidence="1">The sequence shown here is derived from an EMBL/GenBank/DDBJ whole genome shotgun (WGS) entry which is preliminary data.</text>
</comment>